<dbReference type="RefSeq" id="WP_113807039.1">
    <property type="nucleotide sequence ID" value="NZ_QOCW01000018.1"/>
</dbReference>
<evidence type="ECO:0000313" key="3">
    <source>
        <dbReference type="EMBL" id="RBW68621.1"/>
    </source>
</evidence>
<reference evidence="3 4" key="1">
    <citation type="submission" date="2018-07" db="EMBL/GenBank/DDBJ databases">
        <title>Lottiidibacillus patelloidae gen. nov., sp. nov., isolated from the intestinal tract of a marine limpet and the reclassification of B. taeanensis BH030017T, B. algicola KMM 3737T and B. hwajinpoensis SW-72T as genus Lottiidibacillus.</title>
        <authorList>
            <person name="Liu R."/>
            <person name="Huang Z."/>
        </authorList>
    </citation>
    <scope>NUCLEOTIDE SEQUENCE [LARGE SCALE GENOMIC DNA]</scope>
    <source>
        <strain evidence="3 4">BH030017</strain>
    </source>
</reference>
<sequence length="515" mass="54876">MDFQLLTEGLQTILQPSNLLLVFAGMMIGVLFGSLPGISSSMGIVLMLPFTYYMGVLPSIILLVALYAGGAYGGSITAILFNTPGTPEAVATTFDGYPMTKKGQAGRALGLAISASAFGGVFAAIIMLLLAPPLSKIALQIQSAEYFALALLGLMVIASIGSKSPLKAGISGILGIMLAMIGLDPIVGAERFTFDSIYLLNGVEFIPIMIGAFALAEVFNQVIEQSENGNKSSGTKVSMETIKLKEMIKYKWVLFKASVLGTLIGILPGTGGSIASIVAYGEVMRSSKDKKKFGEGAEEGVIAPESSNNAAAGGAMIPTLVLGIPGSPTTAVILAALVLQGLQPGPQLMSEQPLLLYSIFFSMLIASVTVFIGGRIGVKAFAAILKLPYYILGPFIVLLSVIGSYAVANDLFQVWVMVLFGVIGFFMKKYLFSPAAMILGLVLGMMMEENFRRQLLITNGDYFSFFTRPISLIIILIALVALFFPIISNRFKKKESFIPQHNNDDDLDEKKVVSK</sequence>
<dbReference type="InterPro" id="IPR002823">
    <property type="entry name" value="DUF112_TM"/>
</dbReference>
<dbReference type="Pfam" id="PF01970">
    <property type="entry name" value="TctA"/>
    <property type="match status" value="1"/>
</dbReference>
<organism evidence="3 4">
    <name type="scientific">Bacillus taeanensis</name>
    <dbReference type="NCBI Taxonomy" id="273032"/>
    <lineage>
        <taxon>Bacteria</taxon>
        <taxon>Bacillati</taxon>
        <taxon>Bacillota</taxon>
        <taxon>Bacilli</taxon>
        <taxon>Bacillales</taxon>
        <taxon>Bacillaceae</taxon>
        <taxon>Bacillus</taxon>
    </lineage>
</organism>
<evidence type="ECO:0000259" key="2">
    <source>
        <dbReference type="Pfam" id="PF01970"/>
    </source>
</evidence>
<feature type="domain" description="DUF112" evidence="2">
    <location>
        <begin position="19"/>
        <end position="439"/>
    </location>
</feature>
<evidence type="ECO:0000256" key="1">
    <source>
        <dbReference type="SAM" id="Phobius"/>
    </source>
</evidence>
<feature type="transmembrane region" description="Helical" evidence="1">
    <location>
        <begin position="389"/>
        <end position="408"/>
    </location>
</feature>
<feature type="transmembrane region" description="Helical" evidence="1">
    <location>
        <begin position="143"/>
        <end position="162"/>
    </location>
</feature>
<feature type="transmembrane region" description="Helical" evidence="1">
    <location>
        <begin position="414"/>
        <end position="444"/>
    </location>
</feature>
<feature type="transmembrane region" description="Helical" evidence="1">
    <location>
        <begin position="108"/>
        <end position="131"/>
    </location>
</feature>
<proteinExistence type="predicted"/>
<feature type="transmembrane region" description="Helical" evidence="1">
    <location>
        <begin position="20"/>
        <end position="48"/>
    </location>
</feature>
<keyword evidence="1" id="KW-0812">Transmembrane</keyword>
<accession>A0A366XXE5</accession>
<feature type="transmembrane region" description="Helical" evidence="1">
    <location>
        <begin position="259"/>
        <end position="281"/>
    </location>
</feature>
<keyword evidence="1" id="KW-0472">Membrane</keyword>
<dbReference type="OrthoDB" id="9781349at2"/>
<dbReference type="AlphaFoldDB" id="A0A366XXE5"/>
<feature type="transmembrane region" description="Helical" evidence="1">
    <location>
        <begin position="465"/>
        <end position="487"/>
    </location>
</feature>
<feature type="transmembrane region" description="Helical" evidence="1">
    <location>
        <begin position="354"/>
        <end position="377"/>
    </location>
</feature>
<dbReference type="EMBL" id="QOCW01000018">
    <property type="protein sequence ID" value="RBW68621.1"/>
    <property type="molecule type" value="Genomic_DNA"/>
</dbReference>
<feature type="transmembrane region" description="Helical" evidence="1">
    <location>
        <begin position="168"/>
        <end position="186"/>
    </location>
</feature>
<feature type="transmembrane region" description="Helical" evidence="1">
    <location>
        <begin position="198"/>
        <end position="216"/>
    </location>
</feature>
<keyword evidence="4" id="KW-1185">Reference proteome</keyword>
<dbReference type="PANTHER" id="PTHR35342">
    <property type="entry name" value="TRICARBOXYLIC TRANSPORT PROTEIN"/>
    <property type="match status" value="1"/>
</dbReference>
<dbReference type="PANTHER" id="PTHR35342:SF5">
    <property type="entry name" value="TRICARBOXYLIC TRANSPORT PROTEIN"/>
    <property type="match status" value="1"/>
</dbReference>
<feature type="transmembrane region" description="Helical" evidence="1">
    <location>
        <begin position="320"/>
        <end position="342"/>
    </location>
</feature>
<comment type="caution">
    <text evidence="3">The sequence shown here is derived from an EMBL/GenBank/DDBJ whole genome shotgun (WGS) entry which is preliminary data.</text>
</comment>
<keyword evidence="1" id="KW-1133">Transmembrane helix</keyword>
<evidence type="ECO:0000313" key="4">
    <source>
        <dbReference type="Proteomes" id="UP000253314"/>
    </source>
</evidence>
<dbReference type="Proteomes" id="UP000253314">
    <property type="component" value="Unassembled WGS sequence"/>
</dbReference>
<name>A0A366XXE5_9BACI</name>
<feature type="transmembrane region" description="Helical" evidence="1">
    <location>
        <begin position="60"/>
        <end position="81"/>
    </location>
</feature>
<gene>
    <name evidence="3" type="ORF">DS031_15805</name>
</gene>
<protein>
    <recommendedName>
        <fullName evidence="2">DUF112 domain-containing protein</fullName>
    </recommendedName>
</protein>